<feature type="chain" id="PRO_5045585343" evidence="1">
    <location>
        <begin position="24"/>
        <end position="87"/>
    </location>
</feature>
<protein>
    <submittedName>
        <fullName evidence="2">Uncharacterized protein</fullName>
    </submittedName>
</protein>
<feature type="signal peptide" evidence="1">
    <location>
        <begin position="1"/>
        <end position="23"/>
    </location>
</feature>
<name>A0ABZ2IE99_9CAUL</name>
<keyword evidence="3" id="KW-1185">Reference proteome</keyword>
<reference evidence="2 3" key="1">
    <citation type="submission" date="2024-02" db="EMBL/GenBank/DDBJ databases">
        <title>Distribution and functional of Brevundimonas-related endobacteria within Verticillium dahliae.</title>
        <authorList>
            <person name="Zeng H."/>
        </authorList>
    </citation>
    <scope>NUCLEOTIDE SEQUENCE [LARGE SCALE GENOMIC DNA]</scope>
    <source>
        <strain evidence="2 3">TRM 44200</strain>
    </source>
</reference>
<evidence type="ECO:0000313" key="3">
    <source>
        <dbReference type="Proteomes" id="UP001363460"/>
    </source>
</evidence>
<dbReference type="Proteomes" id="UP001363460">
    <property type="component" value="Chromosome"/>
</dbReference>
<sequence>MRMRKIRNAVLLASIVMTTSALSVGAGAKAPGIMYHRTFYSDATMTVQVGWYRDKCWNGNVVASPVQGVTSPYYTLEAIGSCSGGYW</sequence>
<proteinExistence type="predicted"/>
<organism evidence="2 3">
    <name type="scientific">Brevundimonas olei</name>
    <dbReference type="NCBI Taxonomy" id="657642"/>
    <lineage>
        <taxon>Bacteria</taxon>
        <taxon>Pseudomonadati</taxon>
        <taxon>Pseudomonadota</taxon>
        <taxon>Alphaproteobacteria</taxon>
        <taxon>Caulobacterales</taxon>
        <taxon>Caulobacteraceae</taxon>
        <taxon>Brevundimonas</taxon>
    </lineage>
</organism>
<accession>A0ABZ2IE99</accession>
<evidence type="ECO:0000256" key="1">
    <source>
        <dbReference type="SAM" id="SignalP"/>
    </source>
</evidence>
<keyword evidence="1" id="KW-0732">Signal</keyword>
<gene>
    <name evidence="2" type="ORF">V8J38_05645</name>
</gene>
<dbReference type="EMBL" id="CP146369">
    <property type="protein sequence ID" value="WWT55922.1"/>
    <property type="molecule type" value="Genomic_DNA"/>
</dbReference>
<dbReference type="RefSeq" id="WP_338578234.1">
    <property type="nucleotide sequence ID" value="NZ_CP146369.1"/>
</dbReference>
<evidence type="ECO:0000313" key="2">
    <source>
        <dbReference type="EMBL" id="WWT55922.1"/>
    </source>
</evidence>